<sequence length="167" mass="17949">MAMRSCDLCMVSMDNIDHEEALPMDGNPPDLKNNINVFSSLGSSGNNLATGIGGDKERFVYGPGFLVITSSGFEGNQPVGGIGLKFESYGVGRDVEVVGSKPYWQAEEDALTVDYAHGVVDIFSAYDVLLGHNSRCDNDKSDGVGQDLYDDVLLSHNSGCDNDKPYL</sequence>
<accession>W1NW88</accession>
<dbReference type="EMBL" id="KI394965">
    <property type="protein sequence ID" value="ERM99882.1"/>
    <property type="molecule type" value="Genomic_DNA"/>
</dbReference>
<keyword evidence="2" id="KW-1185">Reference proteome</keyword>
<dbReference type="HOGENOM" id="CLU_1837810_0_0_1"/>
<dbReference type="Gramene" id="ERM99882">
    <property type="protein sequence ID" value="ERM99882"/>
    <property type="gene ID" value="AMTR_s00110p00027220"/>
</dbReference>
<evidence type="ECO:0000313" key="1">
    <source>
        <dbReference type="EMBL" id="ERM99882.1"/>
    </source>
</evidence>
<proteinExistence type="predicted"/>
<evidence type="ECO:0000313" key="2">
    <source>
        <dbReference type="Proteomes" id="UP000017836"/>
    </source>
</evidence>
<gene>
    <name evidence="1" type="ORF">AMTR_s00110p00027220</name>
</gene>
<dbReference type="Proteomes" id="UP000017836">
    <property type="component" value="Unassembled WGS sequence"/>
</dbReference>
<organism evidence="1 2">
    <name type="scientific">Amborella trichopoda</name>
    <dbReference type="NCBI Taxonomy" id="13333"/>
    <lineage>
        <taxon>Eukaryota</taxon>
        <taxon>Viridiplantae</taxon>
        <taxon>Streptophyta</taxon>
        <taxon>Embryophyta</taxon>
        <taxon>Tracheophyta</taxon>
        <taxon>Spermatophyta</taxon>
        <taxon>Magnoliopsida</taxon>
        <taxon>Amborellales</taxon>
        <taxon>Amborellaceae</taxon>
        <taxon>Amborella</taxon>
    </lineage>
</organism>
<dbReference type="AlphaFoldDB" id="W1NW88"/>
<name>W1NW88_AMBTC</name>
<reference evidence="2" key="1">
    <citation type="journal article" date="2013" name="Science">
        <title>The Amborella genome and the evolution of flowering plants.</title>
        <authorList>
            <consortium name="Amborella Genome Project"/>
        </authorList>
    </citation>
    <scope>NUCLEOTIDE SEQUENCE [LARGE SCALE GENOMIC DNA]</scope>
</reference>
<protein>
    <submittedName>
        <fullName evidence="1">Uncharacterized protein</fullName>
    </submittedName>
</protein>